<dbReference type="InterPro" id="IPR051607">
    <property type="entry name" value="Metallo-dep_hydrolases"/>
</dbReference>
<dbReference type="EC" id="3.5.4.3" evidence="3 7"/>
<dbReference type="NCBIfam" id="NF006679">
    <property type="entry name" value="PRK09228.1"/>
    <property type="match status" value="1"/>
</dbReference>
<dbReference type="Gene3D" id="2.30.40.10">
    <property type="entry name" value="Urease, subunit C, domain 1"/>
    <property type="match status" value="1"/>
</dbReference>
<dbReference type="NCBIfam" id="TIGR02967">
    <property type="entry name" value="guan_deamin"/>
    <property type="match status" value="1"/>
</dbReference>
<reference evidence="11" key="1">
    <citation type="journal article" date="2019" name="Int. J. Syst. Evol. Microbiol.">
        <title>The Global Catalogue of Microorganisms (GCM) 10K type strain sequencing project: providing services to taxonomists for standard genome sequencing and annotation.</title>
        <authorList>
            <consortium name="The Broad Institute Genomics Platform"/>
            <consortium name="The Broad Institute Genome Sequencing Center for Infectious Disease"/>
            <person name="Wu L."/>
            <person name="Ma J."/>
        </authorList>
    </citation>
    <scope>NUCLEOTIDE SEQUENCE [LARGE SCALE GENOMIC DNA]</scope>
    <source>
        <strain evidence="11">JCM 17555</strain>
    </source>
</reference>
<dbReference type="InterPro" id="IPR006680">
    <property type="entry name" value="Amidohydro-rel"/>
</dbReference>
<comment type="function">
    <text evidence="8">Catalyzes the hydrolytic deamination of guanine, producing xanthine and ammonia.</text>
</comment>
<protein>
    <recommendedName>
        <fullName evidence="3 7">Guanine deaminase</fullName>
        <shortName evidence="8">Guanase</shortName>
        <ecNumber evidence="3 7">3.5.4.3</ecNumber>
    </recommendedName>
    <alternativeName>
        <fullName evidence="8">Guanine aminohydrolase</fullName>
    </alternativeName>
</protein>
<sequence length="454" mass="49525">MSIRAVRGEILYFRGHPEEGSAKASNDGAVVHHDDGILLIDKGSIVAVGPASEVLPQLGPDIALQNYPHSLILPGFIDSHIHLPQVDVIASHGTQLLDWLERYTFPAEQLFADHGHAVATADFFLQQLIQAGTTTAMVFATIHAHAVDAFFRASEALGTRMICGRVMMDTNAPDALCDTAESSYHESRALIERWHGCGRQLYAVTPRFAITSSPQQLGRAGELLDEFPGVYLQTHLSENLGEVEAVRQLHPHSQDYLDVYDQHRLVRRHSVFAHGLHLSAREHACLHEAGAGIAFCPTSNLFLGSGLLDLAKLDEAGVAYGMATDVGGGTSFSMLQTLNEAYKVAQLQGQTLSPLKAFYLATLGNARMLGLEARVGTLEVGTEADFIMLDYHCTDLIRRRVQRCQSLEERLFVLMMLGDDRAVAATWVNGQCVYDRPNASVLGTSTNGTLGTRL</sequence>
<dbReference type="Pfam" id="PF01979">
    <property type="entry name" value="Amidohydro_1"/>
    <property type="match status" value="1"/>
</dbReference>
<dbReference type="PANTHER" id="PTHR11271">
    <property type="entry name" value="GUANINE DEAMINASE"/>
    <property type="match status" value="1"/>
</dbReference>
<name>A0ABP7PFK2_9GAMM</name>
<evidence type="ECO:0000256" key="6">
    <source>
        <dbReference type="ARBA" id="ARBA00022833"/>
    </source>
</evidence>
<proteinExistence type="inferred from homology"/>
<dbReference type="EMBL" id="BAABBO010000010">
    <property type="protein sequence ID" value="GAA3964745.1"/>
    <property type="molecule type" value="Genomic_DNA"/>
</dbReference>
<keyword evidence="6 8" id="KW-0862">Zinc</keyword>
<evidence type="ECO:0000256" key="7">
    <source>
        <dbReference type="NCBIfam" id="TIGR02967"/>
    </source>
</evidence>
<evidence type="ECO:0000256" key="1">
    <source>
        <dbReference type="ARBA" id="ARBA00004984"/>
    </source>
</evidence>
<evidence type="ECO:0000313" key="11">
    <source>
        <dbReference type="Proteomes" id="UP001501337"/>
    </source>
</evidence>
<evidence type="ECO:0000256" key="2">
    <source>
        <dbReference type="ARBA" id="ARBA00006745"/>
    </source>
</evidence>
<dbReference type="Gene3D" id="3.20.20.140">
    <property type="entry name" value="Metal-dependent hydrolases"/>
    <property type="match status" value="1"/>
</dbReference>
<comment type="similarity">
    <text evidence="2 8">Belongs to the metallo-dependent hydrolases superfamily. ATZ/TRZ family.</text>
</comment>
<evidence type="ECO:0000256" key="8">
    <source>
        <dbReference type="RuleBase" id="RU366009"/>
    </source>
</evidence>
<dbReference type="InterPro" id="IPR032466">
    <property type="entry name" value="Metal_Hydrolase"/>
</dbReference>
<keyword evidence="4 8" id="KW-0479">Metal-binding</keyword>
<dbReference type="InterPro" id="IPR011059">
    <property type="entry name" value="Metal-dep_hydrolase_composite"/>
</dbReference>
<dbReference type="Proteomes" id="UP001501337">
    <property type="component" value="Unassembled WGS sequence"/>
</dbReference>
<evidence type="ECO:0000256" key="5">
    <source>
        <dbReference type="ARBA" id="ARBA00022801"/>
    </source>
</evidence>
<comment type="pathway">
    <text evidence="1 8">Purine metabolism; guanine degradation; xanthine from guanine: step 1/1.</text>
</comment>
<keyword evidence="11" id="KW-1185">Reference proteome</keyword>
<accession>A0ABP7PFK2</accession>
<dbReference type="InterPro" id="IPR014311">
    <property type="entry name" value="Guanine_deaminase"/>
</dbReference>
<comment type="caution">
    <text evidence="10">The sequence shown here is derived from an EMBL/GenBank/DDBJ whole genome shotgun (WGS) entry which is preliminary data.</text>
</comment>
<evidence type="ECO:0000256" key="3">
    <source>
        <dbReference type="ARBA" id="ARBA00012781"/>
    </source>
</evidence>
<comment type="cofactor">
    <cofactor evidence="8">
        <name>Zn(2+)</name>
        <dbReference type="ChEBI" id="CHEBI:29105"/>
    </cofactor>
    <text evidence="8">Binds 1 zinc ion per subunit.</text>
</comment>
<comment type="catalytic activity">
    <reaction evidence="8">
        <text>guanine + H2O + H(+) = xanthine + NH4(+)</text>
        <dbReference type="Rhea" id="RHEA:14665"/>
        <dbReference type="ChEBI" id="CHEBI:15377"/>
        <dbReference type="ChEBI" id="CHEBI:15378"/>
        <dbReference type="ChEBI" id="CHEBI:16235"/>
        <dbReference type="ChEBI" id="CHEBI:17712"/>
        <dbReference type="ChEBI" id="CHEBI:28938"/>
        <dbReference type="EC" id="3.5.4.3"/>
    </reaction>
</comment>
<gene>
    <name evidence="10" type="primary">guaD</name>
    <name evidence="10" type="ORF">GCM10022278_23180</name>
</gene>
<dbReference type="PANTHER" id="PTHR11271:SF6">
    <property type="entry name" value="GUANINE DEAMINASE"/>
    <property type="match status" value="1"/>
</dbReference>
<evidence type="ECO:0000259" key="9">
    <source>
        <dbReference type="Pfam" id="PF01979"/>
    </source>
</evidence>
<organism evidence="10 11">
    <name type="scientific">Allohahella marinimesophila</name>
    <dbReference type="NCBI Taxonomy" id="1054972"/>
    <lineage>
        <taxon>Bacteria</taxon>
        <taxon>Pseudomonadati</taxon>
        <taxon>Pseudomonadota</taxon>
        <taxon>Gammaproteobacteria</taxon>
        <taxon>Oceanospirillales</taxon>
        <taxon>Hahellaceae</taxon>
        <taxon>Allohahella</taxon>
    </lineage>
</organism>
<dbReference type="RefSeq" id="WP_344806497.1">
    <property type="nucleotide sequence ID" value="NZ_BAABBO010000010.1"/>
</dbReference>
<evidence type="ECO:0000313" key="10">
    <source>
        <dbReference type="EMBL" id="GAA3964745.1"/>
    </source>
</evidence>
<dbReference type="SUPFAM" id="SSF51338">
    <property type="entry name" value="Composite domain of metallo-dependent hydrolases"/>
    <property type="match status" value="1"/>
</dbReference>
<dbReference type="SUPFAM" id="SSF51556">
    <property type="entry name" value="Metallo-dependent hydrolases"/>
    <property type="match status" value="1"/>
</dbReference>
<feature type="domain" description="Amidohydrolase-related" evidence="9">
    <location>
        <begin position="72"/>
        <end position="432"/>
    </location>
</feature>
<keyword evidence="5 8" id="KW-0378">Hydrolase</keyword>
<evidence type="ECO:0000256" key="4">
    <source>
        <dbReference type="ARBA" id="ARBA00022723"/>
    </source>
</evidence>